<dbReference type="PANTHER" id="PTHR38032">
    <property type="entry name" value="POLYMERASE-RELATED"/>
    <property type="match status" value="1"/>
</dbReference>
<keyword evidence="1" id="KW-0175">Coiled coil</keyword>
<proteinExistence type="predicted"/>
<organism evidence="3 4">
    <name type="scientific">Mahella australiensis (strain DSM 15567 / CIP 107919 / 50-1 BON)</name>
    <dbReference type="NCBI Taxonomy" id="697281"/>
    <lineage>
        <taxon>Bacteria</taxon>
        <taxon>Bacillati</taxon>
        <taxon>Bacillota</taxon>
        <taxon>Clostridia</taxon>
        <taxon>Thermoanaerobacterales</taxon>
        <taxon>Thermoanaerobacterales Family IV. Incertae Sedis</taxon>
        <taxon>Mahella</taxon>
    </lineage>
</organism>
<feature type="domain" description="RNA-binding protein KhpB N-terminal" evidence="2">
    <location>
        <begin position="8"/>
        <end position="58"/>
    </location>
</feature>
<dbReference type="eggNOG" id="COG1315">
    <property type="taxonomic scope" value="Bacteria"/>
</dbReference>
<evidence type="ECO:0000313" key="3">
    <source>
        <dbReference type="EMBL" id="AEE96082.1"/>
    </source>
</evidence>
<dbReference type="InterPro" id="IPR005646">
    <property type="entry name" value="FapA"/>
</dbReference>
<protein>
    <recommendedName>
        <fullName evidence="2">RNA-binding protein KhpB N-terminal domain-containing protein</fullName>
    </recommendedName>
</protein>
<keyword evidence="4" id="KW-1185">Reference proteome</keyword>
<dbReference type="Pfam" id="PF03961">
    <property type="entry name" value="FapA"/>
    <property type="match status" value="1"/>
</dbReference>
<dbReference type="KEGG" id="mas:Mahau_0884"/>
<evidence type="ECO:0000259" key="2">
    <source>
        <dbReference type="SMART" id="SM01245"/>
    </source>
</evidence>
<accession>F4A1W6</accession>
<dbReference type="STRING" id="697281.Mahau_0884"/>
<dbReference type="OrthoDB" id="9816426at2"/>
<dbReference type="HOGENOM" id="CLU_026157_2_1_9"/>
<reference evidence="4" key="1">
    <citation type="submission" date="2010-11" db="EMBL/GenBank/DDBJ databases">
        <title>The complete genome of Mahella australiensis DSM 15567.</title>
        <authorList>
            <consortium name="US DOE Joint Genome Institute (JGI-PGF)"/>
            <person name="Lucas S."/>
            <person name="Copeland A."/>
            <person name="Lapidus A."/>
            <person name="Bruce D."/>
            <person name="Goodwin L."/>
            <person name="Pitluck S."/>
            <person name="Kyrpides N."/>
            <person name="Mavromatis K."/>
            <person name="Pagani I."/>
            <person name="Ivanova N."/>
            <person name="Teshima H."/>
            <person name="Brettin T."/>
            <person name="Detter J.C."/>
            <person name="Han C."/>
            <person name="Tapia R."/>
            <person name="Land M."/>
            <person name="Hauser L."/>
            <person name="Markowitz V."/>
            <person name="Cheng J.-F."/>
            <person name="Hugenholtz P."/>
            <person name="Woyke T."/>
            <person name="Wu D."/>
            <person name="Spring S."/>
            <person name="Pukall R."/>
            <person name="Steenblock K."/>
            <person name="Schneider S."/>
            <person name="Klenk H.-P."/>
            <person name="Eisen J.A."/>
        </authorList>
    </citation>
    <scope>NUCLEOTIDE SEQUENCE [LARGE SCALE GENOMIC DNA]</scope>
    <source>
        <strain evidence="4">DSM 15567 / CIP 107919 / 50-1 BON</strain>
    </source>
</reference>
<feature type="coiled-coil region" evidence="1">
    <location>
        <begin position="475"/>
        <end position="550"/>
    </location>
</feature>
<dbReference type="Pfam" id="PF20250">
    <property type="entry name" value="FapA_N"/>
    <property type="match status" value="1"/>
</dbReference>
<dbReference type="Gene3D" id="3.30.30.80">
    <property type="entry name" value="probable RNA-binding protein from clostridium symbiosum atcc 14940"/>
    <property type="match status" value="1"/>
</dbReference>
<name>F4A1W6_MAHA5</name>
<sequence>MMQQDYITVEADTYEEAVSQALKMLDKSAEEVEIEILDQPKKILNTTIRPCKIKVRIRDTDKRAESIDGSFTLEYKKDGVYLTVNPPMGEGKPVDERIIVDKIKRKNVEQIDNKAVFSAIYTADGIPVKIAPPQDEHPVDAEVDISVSRDAMEAYMCILPEDGGKPCDIDVAGKAIDKAGVKYGINWDAIGSALQQGLFNQNILIAKGVEPINGQNGYIEYTVQLNADAKPRILEDGTVDYKHLDLIKNVRKGDVLAKRIPPTLGIPGRTVLDKEIPAKDGKPVNLSGGKNTELSDDGNTLIASIDGQVVMKDGKISVLPAYEVSADVDNSTGDIEFVGNVKIKGNVRTGFTIKAAGDVEVMGVVEGATIISDGSIVLRSGVQGMNKAVLKADADIIARFVENAHLEAGHDVVADAIMHSYIKAGNSVTADGRRGLIVGGNIKAAMAINARNIGSFMATATELEVGIDPGLRERYNQISVKLEELDRQLKNYDKDIQALTKMEARGGLPAERQRLKIVRIQNKIKLVQEIAEYKTQLVEIEEQLEQLSNGTVNVKDTIFPGVKITIGSSVLNIMKEFHYATFKRERGEVVMVAYEKRGG</sequence>
<dbReference type="PANTHER" id="PTHR38032:SF1">
    <property type="entry name" value="RNA-BINDING PROTEIN KHPB N-TERMINAL DOMAIN-CONTAINING PROTEIN"/>
    <property type="match status" value="1"/>
</dbReference>
<dbReference type="InterPro" id="IPR032782">
    <property type="entry name" value="KhpB_N"/>
</dbReference>
<gene>
    <name evidence="3" type="ordered locus">Mahau_0884</name>
</gene>
<dbReference type="Pfam" id="PF14804">
    <property type="entry name" value="Jag_N"/>
    <property type="match status" value="1"/>
</dbReference>
<dbReference type="AlphaFoldDB" id="F4A1W6"/>
<dbReference type="InterPro" id="IPR038247">
    <property type="entry name" value="Jag_N_dom_sf"/>
</dbReference>
<dbReference type="InterPro" id="IPR046866">
    <property type="entry name" value="FapA_N"/>
</dbReference>
<dbReference type="Proteomes" id="UP000008457">
    <property type="component" value="Chromosome"/>
</dbReference>
<evidence type="ECO:0000313" key="4">
    <source>
        <dbReference type="Proteomes" id="UP000008457"/>
    </source>
</evidence>
<reference evidence="3 4" key="2">
    <citation type="journal article" date="2011" name="Stand. Genomic Sci.">
        <title>Complete genome sequence of Mahella australiensis type strain (50-1 BON).</title>
        <authorList>
            <person name="Sikorski J."/>
            <person name="Teshima H."/>
            <person name="Nolan M."/>
            <person name="Lucas S."/>
            <person name="Hammon N."/>
            <person name="Deshpande S."/>
            <person name="Cheng J.F."/>
            <person name="Pitluck S."/>
            <person name="Liolios K."/>
            <person name="Pagani I."/>
            <person name="Ivanova N."/>
            <person name="Huntemann M."/>
            <person name="Mavromatis K."/>
            <person name="Ovchinikova G."/>
            <person name="Pati A."/>
            <person name="Tapia R."/>
            <person name="Han C."/>
            <person name="Goodwin L."/>
            <person name="Chen A."/>
            <person name="Palaniappan K."/>
            <person name="Land M."/>
            <person name="Hauser L."/>
            <person name="Ngatchou-Djao O.D."/>
            <person name="Rohde M."/>
            <person name="Pukall R."/>
            <person name="Spring S."/>
            <person name="Abt B."/>
            <person name="Goker M."/>
            <person name="Detter J.C."/>
            <person name="Woyke T."/>
            <person name="Bristow J."/>
            <person name="Markowitz V."/>
            <person name="Hugenholtz P."/>
            <person name="Eisen J.A."/>
            <person name="Kyrpides N.C."/>
            <person name="Klenk H.P."/>
            <person name="Lapidus A."/>
        </authorList>
    </citation>
    <scope>NUCLEOTIDE SEQUENCE [LARGE SCALE GENOMIC DNA]</scope>
    <source>
        <strain evidence="4">DSM 15567 / CIP 107919 / 50-1 BON</strain>
    </source>
</reference>
<dbReference type="EMBL" id="CP002360">
    <property type="protein sequence ID" value="AEE96082.1"/>
    <property type="molecule type" value="Genomic_DNA"/>
</dbReference>
<dbReference type="SMART" id="SM01245">
    <property type="entry name" value="Jag_N"/>
    <property type="match status" value="1"/>
</dbReference>
<dbReference type="InterPro" id="IPR046865">
    <property type="entry name" value="FapA_b_solenoid"/>
</dbReference>
<evidence type="ECO:0000256" key="1">
    <source>
        <dbReference type="SAM" id="Coils"/>
    </source>
</evidence>
<dbReference type="RefSeq" id="WP_013780512.1">
    <property type="nucleotide sequence ID" value="NC_015520.1"/>
</dbReference>